<dbReference type="AlphaFoldDB" id="A0A1Y2DKN0"/>
<name>A0A1Y2DKN0_9PEZI</name>
<dbReference type="RefSeq" id="XP_040712260.1">
    <property type="nucleotide sequence ID" value="XM_040864311.1"/>
</dbReference>
<dbReference type="InParanoid" id="A0A1Y2DKN0"/>
<gene>
    <name evidence="5" type="ORF">BCR38DRAFT_488705</name>
</gene>
<keyword evidence="1" id="KW-0175">Coiled coil</keyword>
<sequence>MDGMADHANHLEAATNHILVNARDWMDDFIKADGEKNRLIHALLDERNTYAALIEQNEDQRREIERLNVEIINLSMNLESEMESRRSYQLKLKSARELEQNINNDSFIAVLVDGDGAKFADHFILDASDGAPRAGRALMQAVRDYIGENDQELHRIPIVARAYANLSGLAKALRMSSVIDHDDDMIRFAEQFTSNHGDFDFINVGRGTENTDSKIRDMLSHYFNIAECKKIFIACCHDNGYSHDLRKYINHEHRDKIVLVETTPADPDFQRLGFPITHFNQVFRSSPLAYETKRMSMVSPVTTRLPSLPSHGPIMNSPATISSLLPEPQQQSPQPQRFVPTPPASTNTPSPTLITSVTEAVPHISRTSSIVTSGKGGVSISYATAGGPKEHQNITVKPEKKQPPKTIVYNCDGCRIDPPISHPSNTPAQATYQEKLLKVSPNAFCNDHYLIGRCNRRNCERIHDVSLTAAEVSIHRYKARTSVCPRGPECDDYSCYLSHHCLKDPRCQRGSNCKFSNSDYGNLHLNSDEKLKPSLKWIEGTDFPVKCQ</sequence>
<dbReference type="Pfam" id="PF25540">
    <property type="entry name" value="DUF7923"/>
    <property type="match status" value="1"/>
</dbReference>
<evidence type="ECO:0000256" key="1">
    <source>
        <dbReference type="SAM" id="Coils"/>
    </source>
</evidence>
<evidence type="ECO:0008006" key="7">
    <source>
        <dbReference type="Google" id="ProtNLM"/>
    </source>
</evidence>
<evidence type="ECO:0000313" key="5">
    <source>
        <dbReference type="EMBL" id="ORY59686.1"/>
    </source>
</evidence>
<protein>
    <recommendedName>
        <fullName evidence="7">C3H1-type domain-containing protein</fullName>
    </recommendedName>
</protein>
<dbReference type="STRING" id="1141098.A0A1Y2DKN0"/>
<accession>A0A1Y2DKN0</accession>
<feature type="region of interest" description="Disordered" evidence="2">
    <location>
        <begin position="307"/>
        <end position="349"/>
    </location>
</feature>
<dbReference type="PANTHER" id="PTHR37543:SF1">
    <property type="entry name" value="CCCH ZINC FINGER DNA BINDING PROTEIN (AFU_ORTHOLOGUE AFUA_5G12760)"/>
    <property type="match status" value="1"/>
</dbReference>
<dbReference type="EMBL" id="MCFJ01000013">
    <property type="protein sequence ID" value="ORY59686.1"/>
    <property type="molecule type" value="Genomic_DNA"/>
</dbReference>
<feature type="domain" description="Tandem CCCH zinc finger" evidence="4">
    <location>
        <begin position="476"/>
        <end position="517"/>
    </location>
</feature>
<evidence type="ECO:0000313" key="6">
    <source>
        <dbReference type="Proteomes" id="UP000193689"/>
    </source>
</evidence>
<feature type="compositionally biased region" description="Low complexity" evidence="2">
    <location>
        <begin position="322"/>
        <end position="336"/>
    </location>
</feature>
<feature type="coiled-coil region" evidence="1">
    <location>
        <begin position="43"/>
        <end position="84"/>
    </location>
</feature>
<reference evidence="5 6" key="1">
    <citation type="submission" date="2016-07" db="EMBL/GenBank/DDBJ databases">
        <title>Pervasive Adenine N6-methylation of Active Genes in Fungi.</title>
        <authorList>
            <consortium name="DOE Joint Genome Institute"/>
            <person name="Mondo S.J."/>
            <person name="Dannebaum R.O."/>
            <person name="Kuo R.C."/>
            <person name="Labutti K."/>
            <person name="Haridas S."/>
            <person name="Kuo A."/>
            <person name="Salamov A."/>
            <person name="Ahrendt S.R."/>
            <person name="Lipzen A."/>
            <person name="Sullivan W."/>
            <person name="Andreopoulos W.B."/>
            <person name="Clum A."/>
            <person name="Lindquist E."/>
            <person name="Daum C."/>
            <person name="Ramamoorthy G.K."/>
            <person name="Gryganskyi A."/>
            <person name="Culley D."/>
            <person name="Magnuson J.K."/>
            <person name="James T.Y."/>
            <person name="O'Malley M.A."/>
            <person name="Stajich J.E."/>
            <person name="Spatafora J.W."/>
            <person name="Visel A."/>
            <person name="Grigoriev I.V."/>
        </authorList>
    </citation>
    <scope>NUCLEOTIDE SEQUENCE [LARGE SCALE GENOMIC DNA]</scope>
    <source>
        <strain evidence="5 6">CBS 129021</strain>
    </source>
</reference>
<keyword evidence="6" id="KW-1185">Reference proteome</keyword>
<evidence type="ECO:0000259" key="4">
    <source>
        <dbReference type="Pfam" id="PF25543"/>
    </source>
</evidence>
<dbReference type="InterPro" id="IPR057654">
    <property type="entry name" value="Znf-CCCH_tandem"/>
</dbReference>
<dbReference type="GeneID" id="63780523"/>
<dbReference type="PANTHER" id="PTHR37543">
    <property type="entry name" value="CCCH ZINC FINGER DNA BINDING PROTEIN (AFU_ORTHOLOGUE AFUA_5G12760)"/>
    <property type="match status" value="1"/>
</dbReference>
<comment type="caution">
    <text evidence="5">The sequence shown here is derived from an EMBL/GenBank/DDBJ whole genome shotgun (WGS) entry which is preliminary data.</text>
</comment>
<organism evidence="5 6">
    <name type="scientific">Pseudomassariella vexata</name>
    <dbReference type="NCBI Taxonomy" id="1141098"/>
    <lineage>
        <taxon>Eukaryota</taxon>
        <taxon>Fungi</taxon>
        <taxon>Dikarya</taxon>
        <taxon>Ascomycota</taxon>
        <taxon>Pezizomycotina</taxon>
        <taxon>Sordariomycetes</taxon>
        <taxon>Xylariomycetidae</taxon>
        <taxon>Amphisphaeriales</taxon>
        <taxon>Pseudomassariaceae</taxon>
        <taxon>Pseudomassariella</taxon>
    </lineage>
</organism>
<evidence type="ECO:0000259" key="3">
    <source>
        <dbReference type="Pfam" id="PF25540"/>
    </source>
</evidence>
<dbReference type="Proteomes" id="UP000193689">
    <property type="component" value="Unassembled WGS sequence"/>
</dbReference>
<dbReference type="Pfam" id="PF25543">
    <property type="entry name" value="zf-CCCH_tandem"/>
    <property type="match status" value="1"/>
</dbReference>
<dbReference type="InterPro" id="IPR057683">
    <property type="entry name" value="DUF7923"/>
</dbReference>
<evidence type="ECO:0000256" key="2">
    <source>
        <dbReference type="SAM" id="MobiDB-lite"/>
    </source>
</evidence>
<feature type="domain" description="DUF7923" evidence="3">
    <location>
        <begin position="103"/>
        <end position="283"/>
    </location>
</feature>
<dbReference type="OrthoDB" id="2270193at2759"/>
<proteinExistence type="predicted"/>